<accession>A0A2T8KLF7</accession>
<dbReference type="AlphaFoldDB" id="A0A2T8KLF7"/>
<name>A0A2T8KLF7_9POAL</name>
<protein>
    <submittedName>
        <fullName evidence="2">Uncharacterized protein</fullName>
    </submittedName>
</protein>
<gene>
    <name evidence="2" type="ORF">PAHAL_3G456200</name>
</gene>
<proteinExistence type="predicted"/>
<dbReference type="Gramene" id="PVH63027">
    <property type="protein sequence ID" value="PVH63027"/>
    <property type="gene ID" value="PAHAL_3G456200"/>
</dbReference>
<reference evidence="2" key="1">
    <citation type="submission" date="2018-04" db="EMBL/GenBank/DDBJ databases">
        <title>WGS assembly of Panicum hallii.</title>
        <authorList>
            <person name="Lovell J."/>
            <person name="Jenkins J."/>
            <person name="Lowry D."/>
            <person name="Mamidi S."/>
            <person name="Sreedasyam A."/>
            <person name="Weng X."/>
            <person name="Barry K."/>
            <person name="Bonette J."/>
            <person name="Campitelli B."/>
            <person name="Daum C."/>
            <person name="Gordon S."/>
            <person name="Gould B."/>
            <person name="Lipzen A."/>
            <person name="Macqueen A."/>
            <person name="Palacio-Mejia J."/>
            <person name="Plott C."/>
            <person name="Shakirov E."/>
            <person name="Shu S."/>
            <person name="Yoshinaga Y."/>
            <person name="Zane M."/>
            <person name="Rokhsar D."/>
            <person name="Grimwood J."/>
            <person name="Schmutz J."/>
            <person name="Juenger T."/>
        </authorList>
    </citation>
    <scope>NUCLEOTIDE SEQUENCE [LARGE SCALE GENOMIC DNA]</scope>
    <source>
        <strain evidence="2">FIL2</strain>
    </source>
</reference>
<feature type="region of interest" description="Disordered" evidence="1">
    <location>
        <begin position="1"/>
        <end position="28"/>
    </location>
</feature>
<evidence type="ECO:0000313" key="2">
    <source>
        <dbReference type="EMBL" id="PVH63027.1"/>
    </source>
</evidence>
<evidence type="ECO:0000256" key="1">
    <source>
        <dbReference type="SAM" id="MobiDB-lite"/>
    </source>
</evidence>
<dbReference type="EMBL" id="CM008048">
    <property type="protein sequence ID" value="PVH63027.1"/>
    <property type="molecule type" value="Genomic_DNA"/>
</dbReference>
<dbReference type="Proteomes" id="UP000243499">
    <property type="component" value="Chromosome 3"/>
</dbReference>
<organism evidence="2">
    <name type="scientific">Panicum hallii</name>
    <dbReference type="NCBI Taxonomy" id="206008"/>
    <lineage>
        <taxon>Eukaryota</taxon>
        <taxon>Viridiplantae</taxon>
        <taxon>Streptophyta</taxon>
        <taxon>Embryophyta</taxon>
        <taxon>Tracheophyta</taxon>
        <taxon>Spermatophyta</taxon>
        <taxon>Magnoliopsida</taxon>
        <taxon>Liliopsida</taxon>
        <taxon>Poales</taxon>
        <taxon>Poaceae</taxon>
        <taxon>PACMAD clade</taxon>
        <taxon>Panicoideae</taxon>
        <taxon>Panicodae</taxon>
        <taxon>Paniceae</taxon>
        <taxon>Panicinae</taxon>
        <taxon>Panicum</taxon>
        <taxon>Panicum sect. Panicum</taxon>
    </lineage>
</organism>
<sequence>MHPPLLKATAGRRKNERYKGCTNKKGNKGKHKYHICTDYGHHWHKCKKCCERATKQEEKDHQIISDKHCAF</sequence>